<evidence type="ECO:0000313" key="6">
    <source>
        <dbReference type="EMBL" id="EIT71820.1"/>
    </source>
</evidence>
<dbReference type="InterPro" id="IPR018152">
    <property type="entry name" value="SOD_Cu/Zn_BS"/>
</dbReference>
<dbReference type="PROSITE" id="PS00332">
    <property type="entry name" value="SOD_CU_ZN_2"/>
    <property type="match status" value="1"/>
</dbReference>
<comment type="cofactor">
    <cofactor evidence="2">
        <name>Cu cation</name>
        <dbReference type="ChEBI" id="CHEBI:23378"/>
    </cofactor>
    <text evidence="2">Binds 1 copper ion per subunit.</text>
</comment>
<dbReference type="GO" id="GO:0004784">
    <property type="term" value="F:superoxide dismutase activity"/>
    <property type="evidence" value="ECO:0007669"/>
    <property type="project" value="UniProtKB-EC"/>
</dbReference>
<feature type="region of interest" description="Disordered" evidence="3">
    <location>
        <begin position="26"/>
        <end position="59"/>
    </location>
</feature>
<keyword evidence="2" id="KW-0862">Zinc</keyword>
<keyword evidence="2" id="KW-0186">Copper</keyword>
<keyword evidence="2" id="KW-0479">Metal-binding</keyword>
<gene>
    <name evidence="6" type="ORF">WQQ_19570</name>
</gene>
<evidence type="ECO:0000256" key="2">
    <source>
        <dbReference type="RuleBase" id="RU000393"/>
    </source>
</evidence>
<evidence type="ECO:0000313" key="7">
    <source>
        <dbReference type="Proteomes" id="UP000003704"/>
    </source>
</evidence>
<dbReference type="STRING" id="1172194.WQQ_19570"/>
<dbReference type="PROSITE" id="PS00087">
    <property type="entry name" value="SOD_CU_ZN_1"/>
    <property type="match status" value="1"/>
</dbReference>
<dbReference type="InterPro" id="IPR001424">
    <property type="entry name" value="SOD_Cu_Zn_dom"/>
</dbReference>
<dbReference type="PATRIC" id="fig|1172194.4.peg.1897"/>
<proteinExistence type="inferred from homology"/>
<accession>I8TCV5</accession>
<evidence type="ECO:0000256" key="1">
    <source>
        <dbReference type="ARBA" id="ARBA00010457"/>
    </source>
</evidence>
<keyword evidence="2" id="KW-0560">Oxidoreductase</keyword>
<comment type="catalytic activity">
    <reaction evidence="2">
        <text>2 superoxide + 2 H(+) = H2O2 + O2</text>
        <dbReference type="Rhea" id="RHEA:20696"/>
        <dbReference type="ChEBI" id="CHEBI:15378"/>
        <dbReference type="ChEBI" id="CHEBI:15379"/>
        <dbReference type="ChEBI" id="CHEBI:16240"/>
        <dbReference type="ChEBI" id="CHEBI:18421"/>
        <dbReference type="EC" id="1.15.1.1"/>
    </reaction>
</comment>
<name>I8TCV5_9GAMM</name>
<sequence>MKIVHRLSLLPFAAAIALSACKQETPPVTSASPAAGMSTDAPTSASSATATLSPTEGKTAQGTLKFEAGDGGVKVSGSLSGLKPGAEHGFHVHEKGDCSAPDASSAGGHLNPDQQPHGNVAQGPHHAGDAPNVKADDSGNADVSVTLPGLEIGTGGAKDVIGKAVVVHEGPDDYQSQPAGNSGGRIACGVINGG</sequence>
<feature type="region of interest" description="Disordered" evidence="3">
    <location>
        <begin position="77"/>
        <end position="142"/>
    </location>
</feature>
<reference evidence="6 7" key="1">
    <citation type="journal article" date="2012" name="J. Bacteriol.">
        <title>Genome Sequence of n-Alkane-Degrading Hydrocarboniphaga effusa Strain AP103T (ATCC BAA-332T).</title>
        <authorList>
            <person name="Chang H.K."/>
            <person name="Zylstra G.J."/>
            <person name="Chae J.C."/>
        </authorList>
    </citation>
    <scope>NUCLEOTIDE SEQUENCE [LARGE SCALE GENOMIC DNA]</scope>
    <source>
        <strain evidence="6 7">AP103</strain>
    </source>
</reference>
<dbReference type="OrthoDB" id="5431326at2"/>
<feature type="signal peptide" evidence="4">
    <location>
        <begin position="1"/>
        <end position="22"/>
    </location>
</feature>
<dbReference type="SUPFAM" id="SSF49329">
    <property type="entry name" value="Cu,Zn superoxide dismutase-like"/>
    <property type="match status" value="1"/>
</dbReference>
<dbReference type="PANTHER" id="PTHR10003">
    <property type="entry name" value="SUPEROXIDE DISMUTASE CU-ZN -RELATED"/>
    <property type="match status" value="1"/>
</dbReference>
<evidence type="ECO:0000256" key="3">
    <source>
        <dbReference type="SAM" id="MobiDB-lite"/>
    </source>
</evidence>
<feature type="domain" description="Superoxide dismutase copper/zinc binding" evidence="5">
    <location>
        <begin position="61"/>
        <end position="191"/>
    </location>
</feature>
<dbReference type="EC" id="1.15.1.1" evidence="2"/>
<comment type="cofactor">
    <cofactor evidence="2">
        <name>Zn(2+)</name>
        <dbReference type="ChEBI" id="CHEBI:29105"/>
    </cofactor>
    <text evidence="2">Binds 1 zinc ion per subunit.</text>
</comment>
<dbReference type="PROSITE" id="PS51257">
    <property type="entry name" value="PROKAR_LIPOPROTEIN"/>
    <property type="match status" value="1"/>
</dbReference>
<dbReference type="Gene3D" id="2.60.40.200">
    <property type="entry name" value="Superoxide dismutase, copper/zinc binding domain"/>
    <property type="match status" value="1"/>
</dbReference>
<feature type="compositionally biased region" description="Basic and acidic residues" evidence="3">
    <location>
        <begin position="85"/>
        <end position="97"/>
    </location>
</feature>
<protein>
    <recommendedName>
        <fullName evidence="2">Superoxide dismutase [Cu-Zn]</fullName>
        <ecNumber evidence="2">1.15.1.1</ecNumber>
    </recommendedName>
</protein>
<feature type="chain" id="PRO_5003714063" description="Superoxide dismutase [Cu-Zn]" evidence="4">
    <location>
        <begin position="23"/>
        <end position="194"/>
    </location>
</feature>
<feature type="compositionally biased region" description="Low complexity" evidence="3">
    <location>
        <begin position="38"/>
        <end position="55"/>
    </location>
</feature>
<dbReference type="InterPro" id="IPR036423">
    <property type="entry name" value="SOD-like_Cu/Zn_dom_sf"/>
</dbReference>
<dbReference type="PRINTS" id="PR00068">
    <property type="entry name" value="CUZNDISMTASE"/>
</dbReference>
<organism evidence="6 7">
    <name type="scientific">Hydrocarboniphaga effusa AP103</name>
    <dbReference type="NCBI Taxonomy" id="1172194"/>
    <lineage>
        <taxon>Bacteria</taxon>
        <taxon>Pseudomonadati</taxon>
        <taxon>Pseudomonadota</taxon>
        <taxon>Gammaproteobacteria</taxon>
        <taxon>Nevskiales</taxon>
        <taxon>Nevskiaceae</taxon>
        <taxon>Hydrocarboniphaga</taxon>
    </lineage>
</organism>
<dbReference type="InterPro" id="IPR024134">
    <property type="entry name" value="SOD_Cu/Zn_/chaperone"/>
</dbReference>
<dbReference type="Pfam" id="PF00080">
    <property type="entry name" value="Sod_Cu"/>
    <property type="match status" value="1"/>
</dbReference>
<dbReference type="AlphaFoldDB" id="I8TCV5"/>
<dbReference type="Proteomes" id="UP000003704">
    <property type="component" value="Unassembled WGS sequence"/>
</dbReference>
<dbReference type="CDD" id="cd00305">
    <property type="entry name" value="Cu-Zn_Superoxide_Dismutase"/>
    <property type="match status" value="1"/>
</dbReference>
<comment type="function">
    <text evidence="2">Destroys radicals which are normally produced within the cells and which are toxic to biological systems.</text>
</comment>
<evidence type="ECO:0000259" key="5">
    <source>
        <dbReference type="Pfam" id="PF00080"/>
    </source>
</evidence>
<evidence type="ECO:0000256" key="4">
    <source>
        <dbReference type="SAM" id="SignalP"/>
    </source>
</evidence>
<comment type="similarity">
    <text evidence="1 2">Belongs to the Cu-Zn superoxide dismutase family.</text>
</comment>
<dbReference type="GO" id="GO:0005507">
    <property type="term" value="F:copper ion binding"/>
    <property type="evidence" value="ECO:0007669"/>
    <property type="project" value="InterPro"/>
</dbReference>
<comment type="caution">
    <text evidence="6">The sequence shown here is derived from an EMBL/GenBank/DDBJ whole genome shotgun (WGS) entry which is preliminary data.</text>
</comment>
<keyword evidence="4" id="KW-0732">Signal</keyword>
<dbReference type="EMBL" id="AKGD01000001">
    <property type="protein sequence ID" value="EIT71820.1"/>
    <property type="molecule type" value="Genomic_DNA"/>
</dbReference>
<keyword evidence="7" id="KW-1185">Reference proteome</keyword>
<dbReference type="RefSeq" id="WP_007184906.1">
    <property type="nucleotide sequence ID" value="NZ_AKGD01000001.1"/>
</dbReference>